<dbReference type="InterPro" id="IPR049109">
    <property type="entry name" value="TARSH/FNDC1_C"/>
</dbReference>
<feature type="signal peptide" evidence="2">
    <location>
        <begin position="1"/>
        <end position="19"/>
    </location>
</feature>
<keyword evidence="1" id="KW-0175">Coiled coil</keyword>
<dbReference type="GeneID" id="118417935"/>
<dbReference type="KEGG" id="bfo:118417935"/>
<evidence type="ECO:0000259" key="3">
    <source>
        <dbReference type="Pfam" id="PF21731"/>
    </source>
</evidence>
<dbReference type="RefSeq" id="XP_035679591.1">
    <property type="nucleotide sequence ID" value="XM_035823698.1"/>
</dbReference>
<accession>A0A9J7MUN6</accession>
<proteinExistence type="predicted"/>
<feature type="coiled-coil region" evidence="1">
    <location>
        <begin position="63"/>
        <end position="129"/>
    </location>
</feature>
<dbReference type="Proteomes" id="UP000001554">
    <property type="component" value="Chromosome 6"/>
</dbReference>
<dbReference type="PANTHER" id="PTHR23197">
    <property type="entry name" value="TARSH-RELATED FIBRONECTIN DOMAIN-CONTAINING"/>
    <property type="match status" value="1"/>
</dbReference>
<protein>
    <submittedName>
        <fullName evidence="5">Target of Nesh-SH3-like</fullName>
    </submittedName>
</protein>
<evidence type="ECO:0000313" key="5">
    <source>
        <dbReference type="RefSeq" id="XP_035679591.1"/>
    </source>
</evidence>
<dbReference type="AlphaFoldDB" id="A0A9J7MUN6"/>
<keyword evidence="4" id="KW-1185">Reference proteome</keyword>
<dbReference type="OrthoDB" id="6129306at2759"/>
<keyword evidence="2" id="KW-0732">Signal</keyword>
<dbReference type="PANTHER" id="PTHR23197:SF11">
    <property type="entry name" value="RE03558P"/>
    <property type="match status" value="1"/>
</dbReference>
<sequence>MALKLFFVLICSVVSVAWCATSNSTSNATVHVWRGLEQCAYTIAIPKTDPEVCPGGRDTVVFLQDLKATVDDLSLKLENVKAKLGSLEQTIKDDQLNVFSTLTKVLMQEQERRQQIQLLKEEVESLKQSSTTSVVEPKSEQVIRPTLPTTDTERIVPSMFSTTEGTGEEELPPTNPPWLNDELTERPVTEAFVTDIWWTEYNFTYEDNWNACHGKQYVKLNNHWNIGKYVGVVLCSPTRYKIFLSEKLGDMFRNIADLYGAGEDHCQFLGAYDDATDIDHDVWDSPSTEGYYRGDYGEDLQYGRIGGQGDDWTGRKYPKWYECGVSIP</sequence>
<name>A0A9J7MUN6_BRAFL</name>
<organism evidence="4 5">
    <name type="scientific">Branchiostoma floridae</name>
    <name type="common">Florida lancelet</name>
    <name type="synonym">Amphioxus</name>
    <dbReference type="NCBI Taxonomy" id="7739"/>
    <lineage>
        <taxon>Eukaryota</taxon>
        <taxon>Metazoa</taxon>
        <taxon>Chordata</taxon>
        <taxon>Cephalochordata</taxon>
        <taxon>Leptocardii</taxon>
        <taxon>Amphioxiformes</taxon>
        <taxon>Branchiostomatidae</taxon>
        <taxon>Branchiostoma</taxon>
    </lineage>
</organism>
<reference evidence="5" key="2">
    <citation type="submission" date="2025-08" db="UniProtKB">
        <authorList>
            <consortium name="RefSeq"/>
        </authorList>
    </citation>
    <scope>IDENTIFICATION</scope>
    <source>
        <strain evidence="5">S238N-H82</strain>
        <tissue evidence="5">Testes</tissue>
    </source>
</reference>
<feature type="domain" description="Target of Nesh-SH3/FNDC1 C-terminal" evidence="3">
    <location>
        <begin position="198"/>
        <end position="328"/>
    </location>
</feature>
<evidence type="ECO:0000313" key="4">
    <source>
        <dbReference type="Proteomes" id="UP000001554"/>
    </source>
</evidence>
<gene>
    <name evidence="5" type="primary">LOC118417935</name>
</gene>
<reference evidence="4" key="1">
    <citation type="journal article" date="2020" name="Nat. Ecol. Evol.">
        <title>Deeply conserved synteny resolves early events in vertebrate evolution.</title>
        <authorList>
            <person name="Simakov O."/>
            <person name="Marletaz F."/>
            <person name="Yue J.X."/>
            <person name="O'Connell B."/>
            <person name="Jenkins J."/>
            <person name="Brandt A."/>
            <person name="Calef R."/>
            <person name="Tung C.H."/>
            <person name="Huang T.K."/>
            <person name="Schmutz J."/>
            <person name="Satoh N."/>
            <person name="Yu J.K."/>
            <person name="Putnam N.H."/>
            <person name="Green R.E."/>
            <person name="Rokhsar D.S."/>
        </authorList>
    </citation>
    <scope>NUCLEOTIDE SEQUENCE [LARGE SCALE GENOMIC DNA]</scope>
    <source>
        <strain evidence="4">S238N-H82</strain>
    </source>
</reference>
<evidence type="ECO:0000256" key="1">
    <source>
        <dbReference type="SAM" id="Coils"/>
    </source>
</evidence>
<feature type="chain" id="PRO_5039914158" evidence="2">
    <location>
        <begin position="20"/>
        <end position="328"/>
    </location>
</feature>
<dbReference type="Pfam" id="PF21731">
    <property type="entry name" value="TARSH_C"/>
    <property type="match status" value="1"/>
</dbReference>
<evidence type="ECO:0000256" key="2">
    <source>
        <dbReference type="SAM" id="SignalP"/>
    </source>
</evidence>